<evidence type="ECO:0000256" key="1">
    <source>
        <dbReference type="ARBA" id="ARBA00010243"/>
    </source>
</evidence>
<proteinExistence type="inferred from homology"/>
<dbReference type="EMBL" id="DXFH01000022">
    <property type="protein sequence ID" value="HIX35801.1"/>
    <property type="molecule type" value="Genomic_DNA"/>
</dbReference>
<dbReference type="GO" id="GO:0006508">
    <property type="term" value="P:proteolysis"/>
    <property type="evidence" value="ECO:0007669"/>
    <property type="project" value="UniProtKB-KW"/>
</dbReference>
<dbReference type="Proteomes" id="UP000824231">
    <property type="component" value="Unassembled WGS sequence"/>
</dbReference>
<reference evidence="8" key="2">
    <citation type="submission" date="2021-04" db="EMBL/GenBank/DDBJ databases">
        <authorList>
            <person name="Gilroy R."/>
        </authorList>
    </citation>
    <scope>NUCLEOTIDE SEQUENCE</scope>
    <source>
        <strain evidence="8">ChiSxjej3B15-572</strain>
    </source>
</reference>
<dbReference type="InterPro" id="IPR037518">
    <property type="entry name" value="MPN"/>
</dbReference>
<evidence type="ECO:0000259" key="7">
    <source>
        <dbReference type="PROSITE" id="PS50249"/>
    </source>
</evidence>
<evidence type="ECO:0000256" key="3">
    <source>
        <dbReference type="ARBA" id="ARBA00022723"/>
    </source>
</evidence>
<evidence type="ECO:0000256" key="5">
    <source>
        <dbReference type="ARBA" id="ARBA00022833"/>
    </source>
</evidence>
<dbReference type="InterPro" id="IPR025657">
    <property type="entry name" value="RadC_JAB"/>
</dbReference>
<feature type="domain" description="MPN" evidence="7">
    <location>
        <begin position="78"/>
        <end position="200"/>
    </location>
</feature>
<name>A0A9D1VIR3_9LACO</name>
<keyword evidence="4" id="KW-0378">Hydrolase</keyword>
<dbReference type="CDD" id="cd08071">
    <property type="entry name" value="MPN_DUF2466"/>
    <property type="match status" value="1"/>
</dbReference>
<keyword evidence="5" id="KW-0862">Zinc</keyword>
<comment type="caution">
    <text evidence="8">The sequence shown here is derived from an EMBL/GenBank/DDBJ whole genome shotgun (WGS) entry which is preliminary data.</text>
</comment>
<dbReference type="Pfam" id="PF04002">
    <property type="entry name" value="RadC"/>
    <property type="match status" value="1"/>
</dbReference>
<dbReference type="InterPro" id="IPR020891">
    <property type="entry name" value="UPF0758_CS"/>
</dbReference>
<accession>A0A9D1VIR3</accession>
<organism evidence="8 9">
    <name type="scientific">Candidatus Limosilactobacillus merdigallinarum</name>
    <dbReference type="NCBI Taxonomy" id="2838652"/>
    <lineage>
        <taxon>Bacteria</taxon>
        <taxon>Bacillati</taxon>
        <taxon>Bacillota</taxon>
        <taxon>Bacilli</taxon>
        <taxon>Lactobacillales</taxon>
        <taxon>Lactobacillaceae</taxon>
        <taxon>Limosilactobacillus</taxon>
    </lineage>
</organism>
<reference evidence="8" key="1">
    <citation type="journal article" date="2021" name="PeerJ">
        <title>Extensive microbial diversity within the chicken gut microbiome revealed by metagenomics and culture.</title>
        <authorList>
            <person name="Gilroy R."/>
            <person name="Ravi A."/>
            <person name="Getino M."/>
            <person name="Pursley I."/>
            <person name="Horton D.L."/>
            <person name="Alikhan N.F."/>
            <person name="Baker D."/>
            <person name="Gharbi K."/>
            <person name="Hall N."/>
            <person name="Watson M."/>
            <person name="Adriaenssens E.M."/>
            <person name="Foster-Nyarko E."/>
            <person name="Jarju S."/>
            <person name="Secka A."/>
            <person name="Antonio M."/>
            <person name="Oren A."/>
            <person name="Chaudhuri R.R."/>
            <person name="La Ragione R."/>
            <person name="Hildebrand F."/>
            <person name="Pallen M.J."/>
        </authorList>
    </citation>
    <scope>NUCLEOTIDE SEQUENCE</scope>
    <source>
        <strain evidence="8">ChiSxjej3B15-572</strain>
    </source>
</reference>
<keyword evidence="3" id="KW-0479">Metal-binding</keyword>
<keyword evidence="2" id="KW-0645">Protease</keyword>
<evidence type="ECO:0000256" key="4">
    <source>
        <dbReference type="ARBA" id="ARBA00022801"/>
    </source>
</evidence>
<evidence type="ECO:0000256" key="2">
    <source>
        <dbReference type="ARBA" id="ARBA00022670"/>
    </source>
</evidence>
<dbReference type="PANTHER" id="PTHR30471">
    <property type="entry name" value="DNA REPAIR PROTEIN RADC"/>
    <property type="match status" value="1"/>
</dbReference>
<dbReference type="PROSITE" id="PS01302">
    <property type="entry name" value="UPF0758"/>
    <property type="match status" value="1"/>
</dbReference>
<evidence type="ECO:0000256" key="6">
    <source>
        <dbReference type="ARBA" id="ARBA00023049"/>
    </source>
</evidence>
<evidence type="ECO:0000313" key="8">
    <source>
        <dbReference type="EMBL" id="HIX35801.1"/>
    </source>
</evidence>
<dbReference type="SUPFAM" id="SSF102712">
    <property type="entry name" value="JAB1/MPN domain"/>
    <property type="match status" value="1"/>
</dbReference>
<keyword evidence="6" id="KW-0482">Metalloprotease</keyword>
<evidence type="ECO:0000313" key="9">
    <source>
        <dbReference type="Proteomes" id="UP000824231"/>
    </source>
</evidence>
<dbReference type="InterPro" id="IPR001405">
    <property type="entry name" value="UPF0758"/>
</dbReference>
<dbReference type="GO" id="GO:0046872">
    <property type="term" value="F:metal ion binding"/>
    <property type="evidence" value="ECO:0007669"/>
    <property type="project" value="UniProtKB-KW"/>
</dbReference>
<dbReference type="PROSITE" id="PS50249">
    <property type="entry name" value="MPN"/>
    <property type="match status" value="1"/>
</dbReference>
<dbReference type="GO" id="GO:0008237">
    <property type="term" value="F:metallopeptidase activity"/>
    <property type="evidence" value="ECO:0007669"/>
    <property type="project" value="UniProtKB-KW"/>
</dbReference>
<dbReference type="AlphaFoldDB" id="A0A9D1VIR3"/>
<protein>
    <submittedName>
        <fullName evidence="8">JAB domain-containing protein</fullName>
    </submittedName>
</protein>
<comment type="similarity">
    <text evidence="1">Belongs to the UPF0758 family.</text>
</comment>
<dbReference type="PANTHER" id="PTHR30471:SF3">
    <property type="entry name" value="UPF0758 PROTEIN YEES-RELATED"/>
    <property type="match status" value="1"/>
</dbReference>
<sequence length="207" mass="23632">MHDQNNSQYQYLINQLFTHNNQLAAWFLQQVPTIDDFRNLDDLSKQQLRAYDVQVAQVLTAIELGQLITKSPRRLYGKAYSSDMVGHAMINEYAGDNQESVMVICTDPHNDIIARKKMFIGGSIECRLYLDRIFRFALLHNACGLILVHNHPSGEVVPSECDEQFQRRVQRAGKLIGVRLLDFLIVGANHYFSWSEGMAAMKSLKSV</sequence>
<dbReference type="Gene3D" id="3.40.140.10">
    <property type="entry name" value="Cytidine Deaminase, domain 2"/>
    <property type="match status" value="1"/>
</dbReference>
<gene>
    <name evidence="8" type="ORF">H9856_05345</name>
</gene>